<reference evidence="3 4" key="1">
    <citation type="submission" date="2020-01" db="EMBL/GenBank/DDBJ databases">
        <authorList>
            <person name="Kim M."/>
        </authorList>
    </citation>
    <scope>NUCLEOTIDE SEQUENCE [LARGE SCALE GENOMIC DNA]</scope>
    <source>
        <strain evidence="3 4">BT10</strain>
    </source>
</reference>
<dbReference type="SUPFAM" id="SSF52540">
    <property type="entry name" value="P-loop containing nucleoside triphosphate hydrolases"/>
    <property type="match status" value="1"/>
</dbReference>
<dbReference type="EMBL" id="CP047897">
    <property type="protein sequence ID" value="QHL86424.1"/>
    <property type="molecule type" value="Genomic_DNA"/>
</dbReference>
<feature type="domain" description="Endonuclease GajA/Old nuclease/RecF-like AAA" evidence="1">
    <location>
        <begin position="2"/>
        <end position="46"/>
    </location>
</feature>
<dbReference type="InterPro" id="IPR003959">
    <property type="entry name" value="ATPase_AAA_core"/>
</dbReference>
<organism evidence="3 4">
    <name type="scientific">Nibribacter ruber</name>
    <dbReference type="NCBI Taxonomy" id="2698458"/>
    <lineage>
        <taxon>Bacteria</taxon>
        <taxon>Pseudomonadati</taxon>
        <taxon>Bacteroidota</taxon>
        <taxon>Cytophagia</taxon>
        <taxon>Cytophagales</taxon>
        <taxon>Hymenobacteraceae</taxon>
        <taxon>Nibribacter</taxon>
    </lineage>
</organism>
<dbReference type="GO" id="GO:0005524">
    <property type="term" value="F:ATP binding"/>
    <property type="evidence" value="ECO:0007669"/>
    <property type="project" value="InterPro"/>
</dbReference>
<evidence type="ECO:0000313" key="3">
    <source>
        <dbReference type="EMBL" id="QHL86424.1"/>
    </source>
</evidence>
<gene>
    <name evidence="3" type="ORF">GU926_02785</name>
</gene>
<dbReference type="Pfam" id="PF13304">
    <property type="entry name" value="AAA_21"/>
    <property type="match status" value="1"/>
</dbReference>
<evidence type="ECO:0000259" key="1">
    <source>
        <dbReference type="Pfam" id="PF13175"/>
    </source>
</evidence>
<dbReference type="InterPro" id="IPR051396">
    <property type="entry name" value="Bact_Antivir_Def_Nuclease"/>
</dbReference>
<dbReference type="Pfam" id="PF13175">
    <property type="entry name" value="AAA_15"/>
    <property type="match status" value="1"/>
</dbReference>
<dbReference type="Proteomes" id="UP000464214">
    <property type="component" value="Chromosome"/>
</dbReference>
<protein>
    <submittedName>
        <fullName evidence="3">AAA family ATPase</fullName>
    </submittedName>
</protein>
<feature type="domain" description="ATPase AAA-type core" evidence="2">
    <location>
        <begin position="191"/>
        <end position="302"/>
    </location>
</feature>
<accession>A0A6P1NVR9</accession>
<dbReference type="InterPro" id="IPR041685">
    <property type="entry name" value="AAA_GajA/Old/RecF-like"/>
</dbReference>
<dbReference type="Gene3D" id="3.40.50.300">
    <property type="entry name" value="P-loop containing nucleotide triphosphate hydrolases"/>
    <property type="match status" value="2"/>
</dbReference>
<dbReference type="AlphaFoldDB" id="A0A6P1NVR9"/>
<evidence type="ECO:0000259" key="2">
    <source>
        <dbReference type="Pfam" id="PF13304"/>
    </source>
</evidence>
<sequence length="576" mass="65765">MKIKIDKFKKIDSVEVELQALNIFIGTNNSGKSSFIQGIQFAISSAQTLRLKSVSWRSKNESQTLNLDSTDFLYTPTRHIENLYHGKRLVTSKRRADRISMNFRFDDGQKTSINVSRGKNGGFATVVTGKVLGQKVNDIDNPFCVYVPGIAGIPIQEKFEVPIAIKKSATRGDSNNYLRNILLEISNSESKWSAFIFSVNQIYSDIEIRVDFRDSVSEYIDVFVTNADIELPLDSIGTGLLQTIQIFAYIEYFNPRIILLDEPDSHLHPTKQKNLANELLRRTNENKDLKVVFSTHSRYILETLENIANVVYFQNGSSYPNIQGSKILLDIGAADADYLFAKKNLKYIVVTEDKVDNITDKKSFLKNFLIANGLPEDEFVLHSYEGCTKVDFAKILEGFVRKQIPGVKIIVHIDRDQKIDGDRDLIKLEADCEKRDLLLFVTKFQEVESYFCQPEHISHLYGLGIEICIDLYNNIVDSLAEETKRKLGNFILRERKDLSLNKDGKQDIAIINGMIEDWYSRFKNELCPGKELLGKVKNEIQTTHRLEPNKLIEPTKFLKDENFQALINNLTTNNSN</sequence>
<dbReference type="PANTHER" id="PTHR43581:SF4">
    <property type="entry name" value="ATP_GTP PHOSPHATASE"/>
    <property type="match status" value="1"/>
</dbReference>
<keyword evidence="4" id="KW-1185">Reference proteome</keyword>
<dbReference type="RefSeq" id="WP_160688800.1">
    <property type="nucleotide sequence ID" value="NZ_CP047897.1"/>
</dbReference>
<proteinExistence type="predicted"/>
<name>A0A6P1NVR9_9BACT</name>
<dbReference type="CDD" id="cd00267">
    <property type="entry name" value="ABC_ATPase"/>
    <property type="match status" value="1"/>
</dbReference>
<dbReference type="GO" id="GO:0016887">
    <property type="term" value="F:ATP hydrolysis activity"/>
    <property type="evidence" value="ECO:0007669"/>
    <property type="project" value="InterPro"/>
</dbReference>
<evidence type="ECO:0000313" key="4">
    <source>
        <dbReference type="Proteomes" id="UP000464214"/>
    </source>
</evidence>
<dbReference type="KEGG" id="nib:GU926_02785"/>
<dbReference type="PANTHER" id="PTHR43581">
    <property type="entry name" value="ATP/GTP PHOSPHATASE"/>
    <property type="match status" value="1"/>
</dbReference>
<dbReference type="InterPro" id="IPR027417">
    <property type="entry name" value="P-loop_NTPase"/>
</dbReference>